<keyword evidence="3" id="KW-1185">Reference proteome</keyword>
<reference evidence="2 3" key="1">
    <citation type="submission" date="2018-01" db="EMBL/GenBank/DDBJ databases">
        <title>Genomic Encyclopedia of Type Strains, Phase III (KMG-III): the genomes of soil and plant-associated and newly described type strains.</title>
        <authorList>
            <person name="Whitman W."/>
        </authorList>
    </citation>
    <scope>NUCLEOTIDE SEQUENCE [LARGE SCALE GENOMIC DNA]</scope>
    <source>
        <strain evidence="2 3">JCM 18070</strain>
    </source>
</reference>
<dbReference type="EMBL" id="PQGA01000003">
    <property type="protein sequence ID" value="POR53593.1"/>
    <property type="molecule type" value="Genomic_DNA"/>
</dbReference>
<keyword evidence="1" id="KW-0812">Transmembrane</keyword>
<evidence type="ECO:0000313" key="2">
    <source>
        <dbReference type="EMBL" id="POR53593.1"/>
    </source>
</evidence>
<feature type="transmembrane region" description="Helical" evidence="1">
    <location>
        <begin position="132"/>
        <end position="156"/>
    </location>
</feature>
<feature type="transmembrane region" description="Helical" evidence="1">
    <location>
        <begin position="21"/>
        <end position="42"/>
    </location>
</feature>
<comment type="caution">
    <text evidence="2">The sequence shown here is derived from an EMBL/GenBank/DDBJ whole genome shotgun (WGS) entry which is preliminary data.</text>
</comment>
<keyword evidence="1" id="KW-0472">Membrane</keyword>
<name>A0A2S4MFR4_9BURK</name>
<evidence type="ECO:0000313" key="3">
    <source>
        <dbReference type="Proteomes" id="UP000237381"/>
    </source>
</evidence>
<protein>
    <submittedName>
        <fullName evidence="2">Uncharacterized protein</fullName>
    </submittedName>
</protein>
<proteinExistence type="predicted"/>
<evidence type="ECO:0000256" key="1">
    <source>
        <dbReference type="SAM" id="Phobius"/>
    </source>
</evidence>
<feature type="transmembrane region" description="Helical" evidence="1">
    <location>
        <begin position="87"/>
        <end position="106"/>
    </location>
</feature>
<gene>
    <name evidence="2" type="ORF">B0G62_103165</name>
</gene>
<organism evidence="2 3">
    <name type="scientific">Paraburkholderia eburnea</name>
    <dbReference type="NCBI Taxonomy" id="1189126"/>
    <lineage>
        <taxon>Bacteria</taxon>
        <taxon>Pseudomonadati</taxon>
        <taxon>Pseudomonadota</taxon>
        <taxon>Betaproteobacteria</taxon>
        <taxon>Burkholderiales</taxon>
        <taxon>Burkholderiaceae</taxon>
        <taxon>Paraburkholderia</taxon>
    </lineage>
</organism>
<dbReference type="RefSeq" id="WP_103703822.1">
    <property type="nucleotide sequence ID" value="NZ_PQGA01000003.1"/>
</dbReference>
<accession>A0A2S4MFR4</accession>
<dbReference type="Proteomes" id="UP000237381">
    <property type="component" value="Unassembled WGS sequence"/>
</dbReference>
<sequence>MEQQPKVAILLSSIPEWFWKVSMPVLGVVVVGADYFLGQAYYTAWLQAFQVDGNVFARAHETILIYGALAFLHAGVGLTTWAGAHRLAMVCTVLYFAFWFALWSLADHCRPRIERWDEARGREVRHPHVARFFYRLFVLLCVVLLFFLGIPVLGAIMSLPGAIGETAGTAAAREDRADYV</sequence>
<dbReference type="AlphaFoldDB" id="A0A2S4MFR4"/>
<keyword evidence="1" id="KW-1133">Transmembrane helix</keyword>
<dbReference type="OrthoDB" id="9134073at2"/>
<feature type="transmembrane region" description="Helical" evidence="1">
    <location>
        <begin position="63"/>
        <end position="81"/>
    </location>
</feature>